<dbReference type="EMBL" id="JASCIQ010000044">
    <property type="protein sequence ID" value="MDI3408316.1"/>
    <property type="molecule type" value="Genomic_DNA"/>
</dbReference>
<evidence type="ECO:0000313" key="3">
    <source>
        <dbReference type="Proteomes" id="UP001223978"/>
    </source>
</evidence>
<dbReference type="SUPFAM" id="SSF52540">
    <property type="entry name" value="P-loop containing nucleoside triphosphate hydrolases"/>
    <property type="match status" value="1"/>
</dbReference>
<evidence type="ECO:0000256" key="1">
    <source>
        <dbReference type="SAM" id="Phobius"/>
    </source>
</evidence>
<evidence type="ECO:0000313" key="2">
    <source>
        <dbReference type="EMBL" id="MDI3408316.1"/>
    </source>
</evidence>
<keyword evidence="3" id="KW-1185">Reference proteome</keyword>
<dbReference type="PANTHER" id="PTHR22683:SF41">
    <property type="entry name" value="DNA TRANSLOCASE FTSK"/>
    <property type="match status" value="1"/>
</dbReference>
<protein>
    <submittedName>
        <fullName evidence="2">Plasmid transfer protein TraB</fullName>
    </submittedName>
</protein>
<gene>
    <name evidence="2" type="primary">traB</name>
    <name evidence="2" type="ORF">QIS96_31420</name>
</gene>
<dbReference type="PANTHER" id="PTHR22683">
    <property type="entry name" value="SPORULATION PROTEIN RELATED"/>
    <property type="match status" value="1"/>
</dbReference>
<keyword evidence="1" id="KW-0472">Membrane</keyword>
<feature type="transmembrane region" description="Helical" evidence="1">
    <location>
        <begin position="46"/>
        <end position="65"/>
    </location>
</feature>
<dbReference type="Proteomes" id="UP001223978">
    <property type="component" value="Unassembled WGS sequence"/>
</dbReference>
<comment type="caution">
    <text evidence="2">The sequence shown here is derived from an EMBL/GenBank/DDBJ whole genome shotgun (WGS) entry which is preliminary data.</text>
</comment>
<dbReference type="InterPro" id="IPR027417">
    <property type="entry name" value="P-loop_NTPase"/>
</dbReference>
<keyword evidence="1" id="KW-0812">Transmembrane</keyword>
<name>A0ABT6SJE3_9ACTN</name>
<dbReference type="NCBIfam" id="NF041214">
    <property type="entry name" value="plasmid_TraB"/>
    <property type="match status" value="1"/>
</dbReference>
<keyword evidence="1" id="KW-1133">Transmembrane helix</keyword>
<feature type="transmembrane region" description="Helical" evidence="1">
    <location>
        <begin position="77"/>
        <end position="94"/>
    </location>
</feature>
<proteinExistence type="predicted"/>
<dbReference type="RefSeq" id="WP_282546226.1">
    <property type="nucleotide sequence ID" value="NZ_JASCIQ010000044.1"/>
</dbReference>
<dbReference type="Gene3D" id="3.40.50.300">
    <property type="entry name" value="P-loop containing nucleotide triphosphate hydrolases"/>
    <property type="match status" value="1"/>
</dbReference>
<sequence>MSSDSSALSKAATKALQHPRSRPWIAVAAELPATVATHAFWGDSPIAAIGLTVAAGAFTASTWLGAHGTKAHRRIHATLSAGAASTYLVVGTYVDPLDPALLSTLAIGGAVAAGSWNVRQAMRVNPDAAKDGEGSAETGVLVKALGNAKLALRGAPKVEPNKVTAPYKITDPSMTNADIGRHIENIAVEAGVSPNAIRVKADPDDASQGEFVLVPKDVLTDGTPWPGPSAFGGSITAPVVIGVYEDGEPEIFWFPYDEVTKRNATHFLGAGMNGSGKSEGFKFAIVETLTRYNAIVWGIDPSKGRQTFGPLLPFMDWTALSEAEGNEMIDALTQVITARADALGRAGFKNWTPQAYEQLGMPYMVVWIEEAAKFFRNGTEMEGLVMEARSAGISVIISLQRPSATSMPTDVREQLGGALVFGVKGDTTAAMALPDDVLDAGARPQAWENRKPGYNYLVAPGIDEERYAMKARTFIPLTDEEIVAVLSAAPKTAADPVTAQAGGEAYADRAVYTVDDVLTRTTNTTTSQPKEGIVMTEEERRARERALMEKQEDRAVNAMVGDDEGPDADVDPDAEIPSLPADQVWTFGQTPEPQREKTTEEAEAELLAMLEEFREQGLEVIGPRNFQPYGKSSRIGRSRAWLSGRLSDLAEQGIHLDDGEKPGDFRLLYPEMAEA</sequence>
<reference evidence="2 3" key="1">
    <citation type="submission" date="2023-05" db="EMBL/GenBank/DDBJ databases">
        <title>Draft genome sequence of Streptomyces sp. B-S-A6 isolated from a cave soil in Thailand.</title>
        <authorList>
            <person name="Chamroensaksri N."/>
            <person name="Muangham S."/>
        </authorList>
    </citation>
    <scope>NUCLEOTIDE SEQUENCE [LARGE SCALE GENOMIC DNA]</scope>
    <source>
        <strain evidence="2 3">B-S-A6</strain>
    </source>
</reference>
<dbReference type="InterPro" id="IPR050206">
    <property type="entry name" value="FtsK/SpoIIIE/SftA"/>
</dbReference>
<accession>A0ABT6SJE3</accession>
<organism evidence="2 3">
    <name type="scientific">Streptomyces cavernicola</name>
    <dbReference type="NCBI Taxonomy" id="3043613"/>
    <lineage>
        <taxon>Bacteria</taxon>
        <taxon>Bacillati</taxon>
        <taxon>Actinomycetota</taxon>
        <taxon>Actinomycetes</taxon>
        <taxon>Kitasatosporales</taxon>
        <taxon>Streptomycetaceae</taxon>
        <taxon>Streptomyces</taxon>
    </lineage>
</organism>